<evidence type="ECO:0000313" key="3">
    <source>
        <dbReference type="Proteomes" id="UP000030185"/>
    </source>
</evidence>
<dbReference type="EMBL" id="BBLT01000016">
    <property type="protein sequence ID" value="GAL87753.1"/>
    <property type="molecule type" value="Genomic_DNA"/>
</dbReference>
<feature type="transmembrane region" description="Helical" evidence="1">
    <location>
        <begin position="54"/>
        <end position="71"/>
    </location>
</feature>
<organism evidence="2 3">
    <name type="scientific">Sporocytophaga myxococcoides</name>
    <dbReference type="NCBI Taxonomy" id="153721"/>
    <lineage>
        <taxon>Bacteria</taxon>
        <taxon>Pseudomonadati</taxon>
        <taxon>Bacteroidota</taxon>
        <taxon>Cytophagia</taxon>
        <taxon>Cytophagales</taxon>
        <taxon>Cytophagaceae</taxon>
        <taxon>Sporocytophaga</taxon>
    </lineage>
</organism>
<dbReference type="Proteomes" id="UP000030185">
    <property type="component" value="Unassembled WGS sequence"/>
</dbReference>
<dbReference type="STRING" id="153721.MYP_4984"/>
<name>A0A098LP15_9BACT</name>
<proteinExistence type="predicted"/>
<reference evidence="2 3" key="1">
    <citation type="submission" date="2014-09" db="EMBL/GenBank/DDBJ databases">
        <title>Sporocytophaga myxococcoides PG-01 genome sequencing.</title>
        <authorList>
            <person name="Liu L."/>
            <person name="Gao P.J."/>
            <person name="Chen G.J."/>
            <person name="Wang L.S."/>
        </authorList>
    </citation>
    <scope>NUCLEOTIDE SEQUENCE [LARGE SCALE GENOMIC DNA]</scope>
    <source>
        <strain evidence="2 3">PG-01</strain>
    </source>
</reference>
<dbReference type="eggNOG" id="ENOG50301FE">
    <property type="taxonomic scope" value="Bacteria"/>
</dbReference>
<evidence type="ECO:0000313" key="2">
    <source>
        <dbReference type="EMBL" id="GAL87753.1"/>
    </source>
</evidence>
<feature type="transmembrane region" description="Helical" evidence="1">
    <location>
        <begin position="25"/>
        <end position="42"/>
    </location>
</feature>
<evidence type="ECO:0008006" key="4">
    <source>
        <dbReference type="Google" id="ProtNLM"/>
    </source>
</evidence>
<accession>A0A098LP15</accession>
<gene>
    <name evidence="2" type="ORF">MYP_4984</name>
</gene>
<comment type="caution">
    <text evidence="2">The sequence shown here is derived from an EMBL/GenBank/DDBJ whole genome shotgun (WGS) entry which is preliminary data.</text>
</comment>
<protein>
    <recommendedName>
        <fullName evidence="4">Alkaline phytoceramidase</fullName>
    </recommendedName>
</protein>
<keyword evidence="1" id="KW-0812">Transmembrane</keyword>
<evidence type="ECO:0000256" key="1">
    <source>
        <dbReference type="SAM" id="Phobius"/>
    </source>
</evidence>
<keyword evidence="1" id="KW-0472">Membrane</keyword>
<keyword evidence="3" id="KW-1185">Reference proteome</keyword>
<dbReference type="PANTHER" id="PTHR34368">
    <property type="entry name" value="OS01G0962200 PROTEIN"/>
    <property type="match status" value="1"/>
</dbReference>
<dbReference type="AlphaFoldDB" id="A0A098LP15"/>
<feature type="transmembrane region" description="Helical" evidence="1">
    <location>
        <begin position="109"/>
        <end position="128"/>
    </location>
</feature>
<dbReference type="PANTHER" id="PTHR34368:SF1">
    <property type="entry name" value="OS01G0962200 PROTEIN"/>
    <property type="match status" value="1"/>
</dbReference>
<keyword evidence="1" id="KW-1133">Transmembrane helix</keyword>
<sequence length="137" mass="15799">MTITFMSFFAFILFRNFSFQNNDNILIVLLLTGILSIVYWYLGELKDNGDLRWYALVQFYPVVAIIIILLWNGNDRQMLGVILWYIAAKVFEATNEAFLSLTEVISGHTVKHLIAACAAMHLLVLFYLENKALMKKI</sequence>